<dbReference type="Pfam" id="PF25198">
    <property type="entry name" value="Spore_GerAC_N"/>
    <property type="match status" value="1"/>
</dbReference>
<proteinExistence type="inferred from homology"/>
<comment type="similarity">
    <text evidence="2">Belongs to the GerABKC lipoprotein family.</text>
</comment>
<reference evidence="11" key="1">
    <citation type="journal article" date="2019" name="Int. J. Syst. Evol. Microbiol.">
        <title>The Global Catalogue of Microorganisms (GCM) 10K type strain sequencing project: providing services to taxonomists for standard genome sequencing and annotation.</title>
        <authorList>
            <consortium name="The Broad Institute Genomics Platform"/>
            <consortium name="The Broad Institute Genome Sequencing Center for Infectious Disease"/>
            <person name="Wu L."/>
            <person name="Ma J."/>
        </authorList>
    </citation>
    <scope>NUCLEOTIDE SEQUENCE [LARGE SCALE GENOMIC DNA]</scope>
    <source>
        <strain evidence="11">CGMCC 1.18575</strain>
    </source>
</reference>
<dbReference type="RefSeq" id="WP_378130277.1">
    <property type="nucleotide sequence ID" value="NZ_JBHSMI010000009.1"/>
</dbReference>
<keyword evidence="11" id="KW-1185">Reference proteome</keyword>
<evidence type="ECO:0000259" key="9">
    <source>
        <dbReference type="Pfam" id="PF25198"/>
    </source>
</evidence>
<dbReference type="PROSITE" id="PS51257">
    <property type="entry name" value="PROKAR_LIPOPROTEIN"/>
    <property type="match status" value="1"/>
</dbReference>
<evidence type="ECO:0000256" key="1">
    <source>
        <dbReference type="ARBA" id="ARBA00004635"/>
    </source>
</evidence>
<evidence type="ECO:0000256" key="7">
    <source>
        <dbReference type="ARBA" id="ARBA00023288"/>
    </source>
</evidence>
<dbReference type="EMBL" id="JBHSMI010000009">
    <property type="protein sequence ID" value="MFC5402128.1"/>
    <property type="molecule type" value="Genomic_DNA"/>
</dbReference>
<sequence length="364" mass="41563">MILRWFATAAMLLAFAMLGGCGFKDIDKRFFVVTMGIDPGSQPDTVRVTLRLAIPSSKFESGVAKTEIEQEEAPTIAEAVRHIKALVDKELDFGHCRVFLLGKPLLERGIDEPMEWLLRRRDVQSISFVGIAEPDAKTVLSLRPESERYPGNTLFLTFGNEGTASSYVMTEFIFDLARRMSETGKDPYLPIVQIDKDRNSYRVDKVAFLDKKKLRLILSPEETQLYNLSGPRFGHNVLAVPVNGTRVVMSLINIRTRVRIEGGEKPVVRFRVSANGVMEEMPIHFMKGDIQKIERKMETQFNEELEKLLRKIRDAGVDPYGLGLRYLASILGRSKNWEYWQQNYPYVDFQVESKFSIRETGLID</sequence>
<dbReference type="Gene3D" id="3.30.300.210">
    <property type="entry name" value="Nutrient germinant receptor protein C, domain 3"/>
    <property type="match status" value="1"/>
</dbReference>
<name>A0ABW0HNJ4_9BACL</name>
<dbReference type="InterPro" id="IPR046953">
    <property type="entry name" value="Spore_GerAC-like_C"/>
</dbReference>
<evidence type="ECO:0000256" key="3">
    <source>
        <dbReference type="ARBA" id="ARBA00022544"/>
    </source>
</evidence>
<dbReference type="PANTHER" id="PTHR35789:SF1">
    <property type="entry name" value="SPORE GERMINATION PROTEIN B3"/>
    <property type="match status" value="1"/>
</dbReference>
<dbReference type="NCBIfam" id="TIGR02887">
    <property type="entry name" value="spore_ger_x_C"/>
    <property type="match status" value="1"/>
</dbReference>
<dbReference type="InterPro" id="IPR038501">
    <property type="entry name" value="Spore_GerAC_C_sf"/>
</dbReference>
<accession>A0ABW0HNJ4</accession>
<evidence type="ECO:0000259" key="8">
    <source>
        <dbReference type="Pfam" id="PF05504"/>
    </source>
</evidence>
<keyword evidence="7" id="KW-0449">Lipoprotein</keyword>
<feature type="domain" description="Spore germination GerAC-like C-terminal" evidence="8">
    <location>
        <begin position="206"/>
        <end position="361"/>
    </location>
</feature>
<evidence type="ECO:0000256" key="2">
    <source>
        <dbReference type="ARBA" id="ARBA00007886"/>
    </source>
</evidence>
<keyword evidence="3" id="KW-0309">Germination</keyword>
<evidence type="ECO:0000256" key="4">
    <source>
        <dbReference type="ARBA" id="ARBA00022729"/>
    </source>
</evidence>
<dbReference type="Pfam" id="PF05504">
    <property type="entry name" value="Spore_GerAC"/>
    <property type="match status" value="1"/>
</dbReference>
<organism evidence="10 11">
    <name type="scientific">Cohnella soli</name>
    <dbReference type="NCBI Taxonomy" id="425005"/>
    <lineage>
        <taxon>Bacteria</taxon>
        <taxon>Bacillati</taxon>
        <taxon>Bacillota</taxon>
        <taxon>Bacilli</taxon>
        <taxon>Bacillales</taxon>
        <taxon>Paenibacillaceae</taxon>
        <taxon>Cohnella</taxon>
    </lineage>
</organism>
<dbReference type="InterPro" id="IPR057336">
    <property type="entry name" value="GerAC_N"/>
</dbReference>
<dbReference type="PANTHER" id="PTHR35789">
    <property type="entry name" value="SPORE GERMINATION PROTEIN B3"/>
    <property type="match status" value="1"/>
</dbReference>
<evidence type="ECO:0000256" key="5">
    <source>
        <dbReference type="ARBA" id="ARBA00023136"/>
    </source>
</evidence>
<evidence type="ECO:0000256" key="6">
    <source>
        <dbReference type="ARBA" id="ARBA00023139"/>
    </source>
</evidence>
<feature type="domain" description="Spore germination protein N-terminal" evidence="9">
    <location>
        <begin position="24"/>
        <end position="194"/>
    </location>
</feature>
<gene>
    <name evidence="10" type="ORF">ACFPOF_05205</name>
</gene>
<dbReference type="Proteomes" id="UP001596113">
    <property type="component" value="Unassembled WGS sequence"/>
</dbReference>
<keyword evidence="5" id="KW-0472">Membrane</keyword>
<dbReference type="InterPro" id="IPR008844">
    <property type="entry name" value="Spore_GerAC-like"/>
</dbReference>
<comment type="subcellular location">
    <subcellularLocation>
        <location evidence="1">Membrane</location>
        <topology evidence="1">Lipid-anchor</topology>
    </subcellularLocation>
</comment>
<evidence type="ECO:0000313" key="10">
    <source>
        <dbReference type="EMBL" id="MFC5402128.1"/>
    </source>
</evidence>
<keyword evidence="4" id="KW-0732">Signal</keyword>
<keyword evidence="6" id="KW-0564">Palmitate</keyword>
<evidence type="ECO:0000313" key="11">
    <source>
        <dbReference type="Proteomes" id="UP001596113"/>
    </source>
</evidence>
<protein>
    <submittedName>
        <fullName evidence="10">Ger(X)C family spore germination protein</fullName>
    </submittedName>
</protein>
<comment type="caution">
    <text evidence="10">The sequence shown here is derived from an EMBL/GenBank/DDBJ whole genome shotgun (WGS) entry which is preliminary data.</text>
</comment>